<evidence type="ECO:0000313" key="1">
    <source>
        <dbReference type="EMBL" id="KFB42130.1"/>
    </source>
</evidence>
<sequence>MTDFRIHRETLQNSPHKFLARRDITPPSVRSPFYFSGFDDRNPANASGKRQALTRCRTVASPQPQPAALGTVIQTKDFNGPNRRIK</sequence>
<accession>A0A084VVY6</accession>
<reference evidence="2" key="2">
    <citation type="submission" date="2020-05" db="UniProtKB">
        <authorList>
            <consortium name="EnsemblMetazoa"/>
        </authorList>
    </citation>
    <scope>IDENTIFICATION</scope>
</reference>
<dbReference type="EMBL" id="KE525164">
    <property type="protein sequence ID" value="KFB42130.1"/>
    <property type="molecule type" value="Genomic_DNA"/>
</dbReference>
<organism evidence="1">
    <name type="scientific">Anopheles sinensis</name>
    <name type="common">Mosquito</name>
    <dbReference type="NCBI Taxonomy" id="74873"/>
    <lineage>
        <taxon>Eukaryota</taxon>
        <taxon>Metazoa</taxon>
        <taxon>Ecdysozoa</taxon>
        <taxon>Arthropoda</taxon>
        <taxon>Hexapoda</taxon>
        <taxon>Insecta</taxon>
        <taxon>Pterygota</taxon>
        <taxon>Neoptera</taxon>
        <taxon>Endopterygota</taxon>
        <taxon>Diptera</taxon>
        <taxon>Nematocera</taxon>
        <taxon>Culicoidea</taxon>
        <taxon>Culicidae</taxon>
        <taxon>Anophelinae</taxon>
        <taxon>Anopheles</taxon>
    </lineage>
</organism>
<keyword evidence="3" id="KW-1185">Reference proteome</keyword>
<name>A0A084VVY6_ANOSI</name>
<dbReference type="EnsemblMetazoa" id="ASIC009800-RA">
    <property type="protein sequence ID" value="ASIC009800-PA"/>
    <property type="gene ID" value="ASIC009800"/>
</dbReference>
<dbReference type="VEuPathDB" id="VectorBase:ASIC009800"/>
<reference evidence="1 3" key="1">
    <citation type="journal article" date="2014" name="BMC Genomics">
        <title>Genome sequence of Anopheles sinensis provides insight into genetics basis of mosquito competence for malaria parasites.</title>
        <authorList>
            <person name="Zhou D."/>
            <person name="Zhang D."/>
            <person name="Ding G."/>
            <person name="Shi L."/>
            <person name="Hou Q."/>
            <person name="Ye Y."/>
            <person name="Xu Y."/>
            <person name="Zhou H."/>
            <person name="Xiong C."/>
            <person name="Li S."/>
            <person name="Yu J."/>
            <person name="Hong S."/>
            <person name="Yu X."/>
            <person name="Zou P."/>
            <person name="Chen C."/>
            <person name="Chang X."/>
            <person name="Wang W."/>
            <person name="Lv Y."/>
            <person name="Sun Y."/>
            <person name="Ma L."/>
            <person name="Shen B."/>
            <person name="Zhu C."/>
        </authorList>
    </citation>
    <scope>NUCLEOTIDE SEQUENCE [LARGE SCALE GENOMIC DNA]</scope>
</reference>
<proteinExistence type="predicted"/>
<evidence type="ECO:0000313" key="2">
    <source>
        <dbReference type="EnsemblMetazoa" id="ASIC009800-PA"/>
    </source>
</evidence>
<evidence type="ECO:0000313" key="3">
    <source>
        <dbReference type="Proteomes" id="UP000030765"/>
    </source>
</evidence>
<dbReference type="Proteomes" id="UP000030765">
    <property type="component" value="Unassembled WGS sequence"/>
</dbReference>
<gene>
    <name evidence="1" type="ORF">ZHAS_00009800</name>
</gene>
<dbReference type="EMBL" id="ATLV01017351">
    <property type="status" value="NOT_ANNOTATED_CDS"/>
    <property type="molecule type" value="Genomic_DNA"/>
</dbReference>
<dbReference type="AlphaFoldDB" id="A0A084VVY6"/>
<protein>
    <submittedName>
        <fullName evidence="1 2">Putative cytochrome</fullName>
    </submittedName>
</protein>